<protein>
    <recommendedName>
        <fullName evidence="2">Myb-like domain-containing protein</fullName>
    </recommendedName>
</protein>
<feature type="compositionally biased region" description="Gly residues" evidence="1">
    <location>
        <begin position="444"/>
        <end position="458"/>
    </location>
</feature>
<dbReference type="OrthoDB" id="5427780at2759"/>
<dbReference type="InterPro" id="IPR001005">
    <property type="entry name" value="SANT/Myb"/>
</dbReference>
<feature type="compositionally biased region" description="Low complexity" evidence="1">
    <location>
        <begin position="157"/>
        <end position="189"/>
    </location>
</feature>
<dbReference type="PROSITE" id="PS50090">
    <property type="entry name" value="MYB_LIKE"/>
    <property type="match status" value="1"/>
</dbReference>
<gene>
    <name evidence="3" type="ORF">EJ02DRAFT_438669</name>
</gene>
<name>A0A6A5S8Z1_9PLEO</name>
<feature type="compositionally biased region" description="Low complexity" evidence="1">
    <location>
        <begin position="473"/>
        <end position="489"/>
    </location>
</feature>
<evidence type="ECO:0000313" key="3">
    <source>
        <dbReference type="EMBL" id="KAF1936239.1"/>
    </source>
</evidence>
<reference evidence="3" key="1">
    <citation type="journal article" date="2020" name="Stud. Mycol.">
        <title>101 Dothideomycetes genomes: a test case for predicting lifestyles and emergence of pathogens.</title>
        <authorList>
            <person name="Haridas S."/>
            <person name="Albert R."/>
            <person name="Binder M."/>
            <person name="Bloem J."/>
            <person name="Labutti K."/>
            <person name="Salamov A."/>
            <person name="Andreopoulos B."/>
            <person name="Baker S."/>
            <person name="Barry K."/>
            <person name="Bills G."/>
            <person name="Bluhm B."/>
            <person name="Cannon C."/>
            <person name="Castanera R."/>
            <person name="Culley D."/>
            <person name="Daum C."/>
            <person name="Ezra D."/>
            <person name="Gonzalez J."/>
            <person name="Henrissat B."/>
            <person name="Kuo A."/>
            <person name="Liang C."/>
            <person name="Lipzen A."/>
            <person name="Lutzoni F."/>
            <person name="Magnuson J."/>
            <person name="Mondo S."/>
            <person name="Nolan M."/>
            <person name="Ohm R."/>
            <person name="Pangilinan J."/>
            <person name="Park H.-J."/>
            <person name="Ramirez L."/>
            <person name="Alfaro M."/>
            <person name="Sun H."/>
            <person name="Tritt A."/>
            <person name="Yoshinaga Y."/>
            <person name="Zwiers L.-H."/>
            <person name="Turgeon B."/>
            <person name="Goodwin S."/>
            <person name="Spatafora J."/>
            <person name="Crous P."/>
            <person name="Grigoriev I."/>
        </authorList>
    </citation>
    <scope>NUCLEOTIDE SEQUENCE</scope>
    <source>
        <strain evidence="3">CBS 161.51</strain>
    </source>
</reference>
<feature type="compositionally biased region" description="Gly residues" evidence="1">
    <location>
        <begin position="397"/>
        <end position="409"/>
    </location>
</feature>
<feature type="region of interest" description="Disordered" evidence="1">
    <location>
        <begin position="21"/>
        <end position="547"/>
    </location>
</feature>
<dbReference type="AlphaFoldDB" id="A0A6A5S8Z1"/>
<organism evidence="3 4">
    <name type="scientific">Clathrospora elynae</name>
    <dbReference type="NCBI Taxonomy" id="706981"/>
    <lineage>
        <taxon>Eukaryota</taxon>
        <taxon>Fungi</taxon>
        <taxon>Dikarya</taxon>
        <taxon>Ascomycota</taxon>
        <taxon>Pezizomycotina</taxon>
        <taxon>Dothideomycetes</taxon>
        <taxon>Pleosporomycetidae</taxon>
        <taxon>Pleosporales</taxon>
        <taxon>Diademaceae</taxon>
        <taxon>Clathrospora</taxon>
    </lineage>
</organism>
<feature type="compositionally biased region" description="Low complexity" evidence="1">
    <location>
        <begin position="199"/>
        <end position="212"/>
    </location>
</feature>
<feature type="compositionally biased region" description="Low complexity" evidence="1">
    <location>
        <begin position="89"/>
        <end position="107"/>
    </location>
</feature>
<dbReference type="EMBL" id="ML976201">
    <property type="protein sequence ID" value="KAF1936239.1"/>
    <property type="molecule type" value="Genomic_DNA"/>
</dbReference>
<proteinExistence type="predicted"/>
<feature type="compositionally biased region" description="Gly residues" evidence="1">
    <location>
        <begin position="417"/>
        <end position="435"/>
    </location>
</feature>
<keyword evidence="4" id="KW-1185">Reference proteome</keyword>
<dbReference type="Proteomes" id="UP000800038">
    <property type="component" value="Unassembled WGS sequence"/>
</dbReference>
<feature type="compositionally biased region" description="Low complexity" evidence="1">
    <location>
        <begin position="499"/>
        <end position="520"/>
    </location>
</feature>
<feature type="compositionally biased region" description="Basic and acidic residues" evidence="1">
    <location>
        <begin position="213"/>
        <end position="243"/>
    </location>
</feature>
<feature type="compositionally biased region" description="Gly residues" evidence="1">
    <location>
        <begin position="302"/>
        <end position="311"/>
    </location>
</feature>
<accession>A0A6A5S8Z1</accession>
<feature type="compositionally biased region" description="Basic and acidic residues" evidence="1">
    <location>
        <begin position="538"/>
        <end position="547"/>
    </location>
</feature>
<evidence type="ECO:0000259" key="2">
    <source>
        <dbReference type="PROSITE" id="PS50090"/>
    </source>
</evidence>
<feature type="compositionally biased region" description="Basic and acidic residues" evidence="1">
    <location>
        <begin position="252"/>
        <end position="296"/>
    </location>
</feature>
<evidence type="ECO:0000256" key="1">
    <source>
        <dbReference type="SAM" id="MobiDB-lite"/>
    </source>
</evidence>
<feature type="compositionally biased region" description="Basic and acidic residues" evidence="1">
    <location>
        <begin position="332"/>
        <end position="341"/>
    </location>
</feature>
<sequence length="609" mass="62994">MANSYGSTRKVSMAYILGFSDKPFKEAKPPPPPRPPQPSNLARMVTTPGGIIEWTASDGRKGTLTGSGKQRLTAATLAKIPSEKRSTKDASAAKSVSKKTATNKAASNGGDSWGAAPDFGGGWDTGKAKSGSKKSASKKAASNTDDAWGLGAWDATAAVSSPKSGSKKAASNSGDAWAAGAWDTGADATGGDDKKDGNDGALADLWTTLDLAADNKDEKKDDEKKVGEKKVGEKKVEEKKDDNDASSGWTKQQDEKMMQMKTDDAKVTWAKVAEEVGKPQDECKEHFKTIKPKDWRPNLAQKGGGSGGGGDGGKKGKNKGKGQSQGGNNKGSKKEEKKEDASGGAEGNAWDTQAGGDEVLGGGDIFGTADDDKKDSGNNGAGTGANNVSWSNPGGPDITGGNAGWGDSGGRAAVNHTGGGGWDKTGAGKSTGGGDTTWANADTSGGGRGTGNDVGVGRGWDDTVNTGGGGGVDAVVWGTTNNQTNKTGGDSADAWDTPAPAKSASKAESKSQSNKPPSQSRSHHPSHNTPLSTTARPLELEIKPDETFSADDLRLVARILQQDCSMVWERVSWRFRDKTGRKVPAEVFEKKITGYVEGKGSERGSRRGR</sequence>
<feature type="domain" description="Myb-like" evidence="2">
    <location>
        <begin position="241"/>
        <end position="291"/>
    </location>
</feature>
<evidence type="ECO:0000313" key="4">
    <source>
        <dbReference type="Proteomes" id="UP000800038"/>
    </source>
</evidence>
<feature type="compositionally biased region" description="Pro residues" evidence="1">
    <location>
        <begin position="29"/>
        <end position="38"/>
    </location>
</feature>